<keyword evidence="2" id="KW-0695">RNA-directed DNA polymerase</keyword>
<comment type="caution">
    <text evidence="2">The sequence shown here is derived from an EMBL/GenBank/DDBJ whole genome shotgun (WGS) entry which is preliminary data.</text>
</comment>
<gene>
    <name evidence="2" type="ORF">Tci_837267</name>
</gene>
<keyword evidence="2" id="KW-0548">Nucleotidyltransferase</keyword>
<evidence type="ECO:0000256" key="1">
    <source>
        <dbReference type="SAM" id="MobiDB-lite"/>
    </source>
</evidence>
<dbReference type="AlphaFoldDB" id="A0A699QLR7"/>
<sequence length="147" mass="16183">MPNTRSRASMTHEEIEELIARRVAEEIEAREVARNLEALNENEEEQEGENGCNENGGNGGNGNGDNGGNRNGGNGNEGNGNHGMNYGGFVPMARECTFQDFLKCKPHTFSRTESVVGLTHWFKKMETVFNVSNCPPKYQEQGSEDGD</sequence>
<dbReference type="EMBL" id="BKCJ011005981">
    <property type="protein sequence ID" value="GFC65297.1"/>
    <property type="molecule type" value="Genomic_DNA"/>
</dbReference>
<dbReference type="GO" id="GO:0003964">
    <property type="term" value="F:RNA-directed DNA polymerase activity"/>
    <property type="evidence" value="ECO:0007669"/>
    <property type="project" value="UniProtKB-KW"/>
</dbReference>
<protein>
    <submittedName>
        <fullName evidence="2">Putative reverse transcriptase domain-containing protein</fullName>
    </submittedName>
</protein>
<feature type="region of interest" description="Disordered" evidence="1">
    <location>
        <begin position="35"/>
        <end position="87"/>
    </location>
</feature>
<organism evidence="2">
    <name type="scientific">Tanacetum cinerariifolium</name>
    <name type="common">Dalmatian daisy</name>
    <name type="synonym">Chrysanthemum cinerariifolium</name>
    <dbReference type="NCBI Taxonomy" id="118510"/>
    <lineage>
        <taxon>Eukaryota</taxon>
        <taxon>Viridiplantae</taxon>
        <taxon>Streptophyta</taxon>
        <taxon>Embryophyta</taxon>
        <taxon>Tracheophyta</taxon>
        <taxon>Spermatophyta</taxon>
        <taxon>Magnoliopsida</taxon>
        <taxon>eudicotyledons</taxon>
        <taxon>Gunneridae</taxon>
        <taxon>Pentapetalae</taxon>
        <taxon>asterids</taxon>
        <taxon>campanulids</taxon>
        <taxon>Asterales</taxon>
        <taxon>Asteraceae</taxon>
        <taxon>Asteroideae</taxon>
        <taxon>Anthemideae</taxon>
        <taxon>Anthemidinae</taxon>
        <taxon>Tanacetum</taxon>
    </lineage>
</organism>
<evidence type="ECO:0000313" key="2">
    <source>
        <dbReference type="EMBL" id="GFC65297.1"/>
    </source>
</evidence>
<name>A0A699QLR7_TANCI</name>
<keyword evidence="2" id="KW-0808">Transferase</keyword>
<accession>A0A699QLR7</accession>
<proteinExistence type="predicted"/>
<feature type="compositionally biased region" description="Gly residues" evidence="1">
    <location>
        <begin position="54"/>
        <end position="81"/>
    </location>
</feature>
<reference evidence="2" key="1">
    <citation type="journal article" date="2019" name="Sci. Rep.">
        <title>Draft genome of Tanacetum cinerariifolium, the natural source of mosquito coil.</title>
        <authorList>
            <person name="Yamashiro T."/>
            <person name="Shiraishi A."/>
            <person name="Satake H."/>
            <person name="Nakayama K."/>
        </authorList>
    </citation>
    <scope>NUCLEOTIDE SEQUENCE</scope>
</reference>